<protein>
    <submittedName>
        <fullName evidence="1">Uncharacterized protein</fullName>
    </submittedName>
</protein>
<sequence>MTLLLPQAEPAPTPRRRLDLVSPRTHALLDRLCLPLLLGCAWWARRRSQPAAAIILTHAVGEGTVGSITRFPTGIWPLISFRTHVRIGQVGGTTLLALSYLLPSQPRAARNLAIFWGLVPLVLTSLSDTSGQSDKAA</sequence>
<organism evidence="1 2">
    <name type="scientific">Hymenobacter crusticola</name>
    <dbReference type="NCBI Taxonomy" id="1770526"/>
    <lineage>
        <taxon>Bacteria</taxon>
        <taxon>Pseudomonadati</taxon>
        <taxon>Bacteroidota</taxon>
        <taxon>Cytophagia</taxon>
        <taxon>Cytophagales</taxon>
        <taxon>Hymenobacteraceae</taxon>
        <taxon>Hymenobacter</taxon>
    </lineage>
</organism>
<accession>A0A243W7P6</accession>
<dbReference type="AlphaFoldDB" id="A0A243W7P6"/>
<evidence type="ECO:0000313" key="1">
    <source>
        <dbReference type="EMBL" id="OUJ69496.1"/>
    </source>
</evidence>
<keyword evidence="2" id="KW-1185">Reference proteome</keyword>
<proteinExistence type="predicted"/>
<dbReference type="Proteomes" id="UP000194873">
    <property type="component" value="Unassembled WGS sequence"/>
</dbReference>
<name>A0A243W7P6_9BACT</name>
<comment type="caution">
    <text evidence="1">The sequence shown here is derived from an EMBL/GenBank/DDBJ whole genome shotgun (WGS) entry which is preliminary data.</text>
</comment>
<dbReference type="RefSeq" id="WP_086597097.1">
    <property type="nucleotide sequence ID" value="NZ_MTSE01000032.1"/>
</dbReference>
<gene>
    <name evidence="1" type="ORF">BXP70_26290</name>
</gene>
<evidence type="ECO:0000313" key="2">
    <source>
        <dbReference type="Proteomes" id="UP000194873"/>
    </source>
</evidence>
<dbReference type="OrthoDB" id="886209at2"/>
<reference evidence="1 2" key="1">
    <citation type="submission" date="2017-01" db="EMBL/GenBank/DDBJ databases">
        <title>A new Hymenobacter.</title>
        <authorList>
            <person name="Liang Y."/>
            <person name="Feng F."/>
        </authorList>
    </citation>
    <scope>NUCLEOTIDE SEQUENCE [LARGE SCALE GENOMIC DNA]</scope>
    <source>
        <strain evidence="1">MIMBbqt21</strain>
    </source>
</reference>
<dbReference type="EMBL" id="MTSE01000032">
    <property type="protein sequence ID" value="OUJ69496.1"/>
    <property type="molecule type" value="Genomic_DNA"/>
</dbReference>